<comment type="function">
    <text evidence="9">Component of the transport system for branched-chain amino acids.</text>
</comment>
<dbReference type="GO" id="GO:0005304">
    <property type="term" value="F:L-valine transmembrane transporter activity"/>
    <property type="evidence" value="ECO:0007669"/>
    <property type="project" value="TreeGrafter"/>
</dbReference>
<evidence type="ECO:0000313" key="10">
    <source>
        <dbReference type="EMBL" id="BBK22764.1"/>
    </source>
</evidence>
<feature type="transmembrane region" description="Helical" evidence="9">
    <location>
        <begin position="324"/>
        <end position="340"/>
    </location>
</feature>
<dbReference type="KEGG" id="aarg:Aargi30884_16670"/>
<feature type="transmembrane region" description="Helical" evidence="9">
    <location>
        <begin position="80"/>
        <end position="99"/>
    </location>
</feature>
<keyword evidence="5 9" id="KW-0812">Transmembrane</keyword>
<evidence type="ECO:0000256" key="7">
    <source>
        <dbReference type="ARBA" id="ARBA00022989"/>
    </source>
</evidence>
<dbReference type="GO" id="GO:0005886">
    <property type="term" value="C:plasma membrane"/>
    <property type="evidence" value="ECO:0007669"/>
    <property type="project" value="UniProtKB-SubCell"/>
</dbReference>
<keyword evidence="6 9" id="KW-0029">Amino-acid transport</keyword>
<dbReference type="RefSeq" id="WP_118361216.1">
    <property type="nucleotide sequence ID" value="NZ_AP019695.1"/>
</dbReference>
<evidence type="ECO:0000256" key="1">
    <source>
        <dbReference type="ARBA" id="ARBA00004651"/>
    </source>
</evidence>
<evidence type="ECO:0000256" key="5">
    <source>
        <dbReference type="ARBA" id="ARBA00022692"/>
    </source>
</evidence>
<evidence type="ECO:0000256" key="4">
    <source>
        <dbReference type="ARBA" id="ARBA00022475"/>
    </source>
</evidence>
<dbReference type="InterPro" id="IPR004685">
    <property type="entry name" value="Brnchd-chn_aa_trnsp_Livcs"/>
</dbReference>
<feature type="transmembrane region" description="Helical" evidence="9">
    <location>
        <begin position="151"/>
        <end position="171"/>
    </location>
</feature>
<feature type="transmembrane region" description="Helical" evidence="9">
    <location>
        <begin position="43"/>
        <end position="68"/>
    </location>
</feature>
<dbReference type="Pfam" id="PF05525">
    <property type="entry name" value="Branch_AA_trans"/>
    <property type="match status" value="1"/>
</dbReference>
<keyword evidence="4" id="KW-1003">Cell membrane</keyword>
<dbReference type="PANTHER" id="PTHR30588">
    <property type="entry name" value="BRANCHED-CHAIN AMINO ACID TRANSPORT SYSTEM 2 CARRIER PROTEIN"/>
    <property type="match status" value="1"/>
</dbReference>
<gene>
    <name evidence="10" type="ORF">Aargi30884_16670</name>
</gene>
<accession>A0A6N4TJW3</accession>
<evidence type="ECO:0000256" key="3">
    <source>
        <dbReference type="ARBA" id="ARBA00022448"/>
    </source>
</evidence>
<name>A0A6N4TJW3_9FIRM</name>
<feature type="transmembrane region" description="Helical" evidence="9">
    <location>
        <begin position="280"/>
        <end position="304"/>
    </location>
</feature>
<reference evidence="11" key="1">
    <citation type="submission" date="2019-05" db="EMBL/GenBank/DDBJ databases">
        <title>Complete genome sequencing of Absiella argi strain JCM 30884.</title>
        <authorList>
            <person name="Sakamoto M."/>
            <person name="Murakami T."/>
            <person name="Mori H."/>
        </authorList>
    </citation>
    <scope>NUCLEOTIDE SEQUENCE [LARGE SCALE GENOMIC DNA]</scope>
    <source>
        <strain evidence="11">JCM 30884</strain>
    </source>
</reference>
<keyword evidence="7 9" id="KW-1133">Transmembrane helix</keyword>
<dbReference type="Proteomes" id="UP000464754">
    <property type="component" value="Chromosome"/>
</dbReference>
<evidence type="ECO:0000256" key="9">
    <source>
        <dbReference type="RuleBase" id="RU362122"/>
    </source>
</evidence>
<dbReference type="GO" id="GO:0015818">
    <property type="term" value="P:isoleucine transport"/>
    <property type="evidence" value="ECO:0007669"/>
    <property type="project" value="TreeGrafter"/>
</dbReference>
<dbReference type="NCBIfam" id="TIGR00796">
    <property type="entry name" value="livcs"/>
    <property type="match status" value="1"/>
</dbReference>
<evidence type="ECO:0000256" key="6">
    <source>
        <dbReference type="ARBA" id="ARBA00022970"/>
    </source>
</evidence>
<feature type="transmembrane region" description="Helical" evidence="9">
    <location>
        <begin position="238"/>
        <end position="260"/>
    </location>
</feature>
<sequence length="445" mass="47749">MGKLNAKQLLSVSLTLFAIFFGAGNMIFPPAMGQLAGTNFIHALAGFLVTDAGIAILGMIGVVLVGNSMSDLGRLVSKKFAVVLSVGVYLLIGPLFALPRTGSVSFELALLPYVPQHNAWIFSLLFTAGFFLLTYYLSSNPNKVVDVVGKYMTPILLISIVMIFVGCIFTNPVNSEMIQYGTIGAPQQDYVSIPFFKGMIEGYNALDGPAGLAFAIIVINAIRSYGITDKKSIVKYTIFSGLGAAFFLAVVYFMLTYAGAITSTSFSNGGALLHALTSSLFGNVGGVILGIAVLLACLTTSIGLTTAFSDYFKELFPSVSYKKIAAAVCIFSFVISNVGLSQLITISLPVLMMIYPISVVLILLSFMKKYIGHRRMVYVGGMFMAFLASFVSALESAGVSFGITSLFHDYLPFYSLGLGWIIPAVVGAFIGFLPFWPMNKKNENI</sequence>
<comment type="similarity">
    <text evidence="2 9">Belongs to the branched chain amino acid transporter family.</text>
</comment>
<evidence type="ECO:0000256" key="2">
    <source>
        <dbReference type="ARBA" id="ARBA00008540"/>
    </source>
</evidence>
<dbReference type="AlphaFoldDB" id="A0A6N4TJW3"/>
<dbReference type="GO" id="GO:0015188">
    <property type="term" value="F:L-isoleucine transmembrane transporter activity"/>
    <property type="evidence" value="ECO:0007669"/>
    <property type="project" value="TreeGrafter"/>
</dbReference>
<comment type="caution">
    <text evidence="9">Lacks conserved residue(s) required for the propagation of feature annotation.</text>
</comment>
<evidence type="ECO:0000313" key="11">
    <source>
        <dbReference type="Proteomes" id="UP000464754"/>
    </source>
</evidence>
<dbReference type="EMBL" id="AP019695">
    <property type="protein sequence ID" value="BBK22764.1"/>
    <property type="molecule type" value="Genomic_DNA"/>
</dbReference>
<dbReference type="GO" id="GO:0015190">
    <property type="term" value="F:L-leucine transmembrane transporter activity"/>
    <property type="evidence" value="ECO:0007669"/>
    <property type="project" value="TreeGrafter"/>
</dbReference>
<keyword evidence="8 9" id="KW-0472">Membrane</keyword>
<comment type="subcellular location">
    <subcellularLocation>
        <location evidence="1 9">Cell membrane</location>
        <topology evidence="1 9">Multi-pass membrane protein</topology>
    </subcellularLocation>
</comment>
<organism evidence="10 11">
    <name type="scientific">Amedibacterium intestinale</name>
    <dbReference type="NCBI Taxonomy" id="2583452"/>
    <lineage>
        <taxon>Bacteria</taxon>
        <taxon>Bacillati</taxon>
        <taxon>Bacillota</taxon>
        <taxon>Erysipelotrichia</taxon>
        <taxon>Erysipelotrichales</taxon>
        <taxon>Erysipelotrichaceae</taxon>
        <taxon>Amedibacterium</taxon>
    </lineage>
</organism>
<feature type="transmembrane region" description="Helical" evidence="9">
    <location>
        <begin position="414"/>
        <end position="436"/>
    </location>
</feature>
<keyword evidence="3 9" id="KW-0813">Transport</keyword>
<feature type="transmembrane region" description="Helical" evidence="9">
    <location>
        <begin position="376"/>
        <end position="394"/>
    </location>
</feature>
<dbReference type="GO" id="GO:0015820">
    <property type="term" value="P:L-leucine transport"/>
    <property type="evidence" value="ECO:0007669"/>
    <property type="project" value="TreeGrafter"/>
</dbReference>
<proteinExistence type="inferred from homology"/>
<dbReference type="PANTHER" id="PTHR30588:SF8">
    <property type="entry name" value="BRANCHED-CHAIN AMINO ACID PERMEASE BRAB"/>
    <property type="match status" value="1"/>
</dbReference>
<evidence type="ECO:0000256" key="8">
    <source>
        <dbReference type="ARBA" id="ARBA00023136"/>
    </source>
</evidence>
<feature type="transmembrane region" description="Helical" evidence="9">
    <location>
        <begin position="346"/>
        <end position="364"/>
    </location>
</feature>
<protein>
    <recommendedName>
        <fullName evidence="9">Branched-chain amino acid transport system carrier protein</fullName>
    </recommendedName>
</protein>
<feature type="transmembrane region" description="Helical" evidence="9">
    <location>
        <begin position="208"/>
        <end position="226"/>
    </location>
</feature>
<feature type="transmembrane region" description="Helical" evidence="9">
    <location>
        <begin position="119"/>
        <end position="139"/>
    </location>
</feature>
<keyword evidence="11" id="KW-1185">Reference proteome</keyword>